<organism evidence="1 2">
    <name type="scientific">Leptospira noguchii</name>
    <dbReference type="NCBI Taxonomy" id="28182"/>
    <lineage>
        <taxon>Bacteria</taxon>
        <taxon>Pseudomonadati</taxon>
        <taxon>Spirochaetota</taxon>
        <taxon>Spirochaetia</taxon>
        <taxon>Leptospirales</taxon>
        <taxon>Leptospiraceae</taxon>
        <taxon>Leptospira</taxon>
    </lineage>
</organism>
<dbReference type="Proteomes" id="UP000012112">
    <property type="component" value="Unassembled WGS sequence"/>
</dbReference>
<accession>M6VCQ3</accession>
<evidence type="ECO:0000313" key="2">
    <source>
        <dbReference type="Proteomes" id="UP000012112"/>
    </source>
</evidence>
<dbReference type="AlphaFoldDB" id="M6VCQ3"/>
<name>M6VCQ3_9LEPT</name>
<comment type="caution">
    <text evidence="1">The sequence shown here is derived from an EMBL/GenBank/DDBJ whole genome shotgun (WGS) entry which is preliminary data.</text>
</comment>
<reference evidence="1 2" key="1">
    <citation type="submission" date="2013-01" db="EMBL/GenBank/DDBJ databases">
        <authorList>
            <person name="Harkins D.M."/>
            <person name="Durkin A.S."/>
            <person name="Brinkac L.M."/>
            <person name="Haft D.H."/>
            <person name="Selengut J.D."/>
            <person name="Sanka R."/>
            <person name="DePew J."/>
            <person name="Purushe J."/>
            <person name="Matthias M.A."/>
            <person name="Vinetz J.M."/>
            <person name="Sutton G.G."/>
            <person name="Nierman W.C."/>
            <person name="Fouts D.E."/>
        </authorList>
    </citation>
    <scope>NUCLEOTIDE SEQUENCE [LARGE SCALE GENOMIC DNA]</scope>
    <source>
        <strain evidence="1 2">HAI1536</strain>
    </source>
</reference>
<dbReference type="EMBL" id="AKWD02000053">
    <property type="protein sequence ID" value="EMO52811.1"/>
    <property type="molecule type" value="Genomic_DNA"/>
</dbReference>
<sequence>MFLNLIIKKIKLNRSPKITFHLETFLKNTKVVFISTKDLFLKKFQSKNTTFLFSTKDFLFNLSSKIKTKLDHSNI</sequence>
<evidence type="ECO:0000313" key="1">
    <source>
        <dbReference type="EMBL" id="EMO52811.1"/>
    </source>
</evidence>
<gene>
    <name evidence="1" type="ORF">LEP1GSC172_3186</name>
</gene>
<proteinExistence type="predicted"/>
<protein>
    <submittedName>
        <fullName evidence="1">Uncharacterized protein</fullName>
    </submittedName>
</protein>